<dbReference type="InterPro" id="IPR053258">
    <property type="entry name" value="Ca-permeable_cation_channel"/>
</dbReference>
<dbReference type="Proteomes" id="UP000607653">
    <property type="component" value="Unassembled WGS sequence"/>
</dbReference>
<feature type="transmembrane region" description="Helical" evidence="2">
    <location>
        <begin position="65"/>
        <end position="87"/>
    </location>
</feature>
<gene>
    <name evidence="3" type="ORF">HUJ06_017554</name>
</gene>
<dbReference type="PANTHER" id="PTHR34115:SF5">
    <property type="entry name" value="PROTEIN, PUTATIVE-RELATED"/>
    <property type="match status" value="1"/>
</dbReference>
<reference evidence="3 4" key="1">
    <citation type="journal article" date="2020" name="Mol. Biol. Evol.">
        <title>Distinct Expression and Methylation Patterns for Genes with Different Fates following a Single Whole-Genome Duplication in Flowering Plants.</title>
        <authorList>
            <person name="Shi T."/>
            <person name="Rahmani R.S."/>
            <person name="Gugger P.F."/>
            <person name="Wang M."/>
            <person name="Li H."/>
            <person name="Zhang Y."/>
            <person name="Li Z."/>
            <person name="Wang Q."/>
            <person name="Van de Peer Y."/>
            <person name="Marchal K."/>
            <person name="Chen J."/>
        </authorList>
    </citation>
    <scope>NUCLEOTIDE SEQUENCE [LARGE SCALE GENOMIC DNA]</scope>
    <source>
        <tissue evidence="3">Leaf</tissue>
    </source>
</reference>
<dbReference type="AlphaFoldDB" id="A0A822ZRW4"/>
<feature type="transmembrane region" description="Helical" evidence="2">
    <location>
        <begin position="35"/>
        <end position="53"/>
    </location>
</feature>
<comment type="caution">
    <text evidence="3">The sequence shown here is derived from an EMBL/GenBank/DDBJ whole genome shotgun (WGS) entry which is preliminary data.</text>
</comment>
<accession>A0A822ZRW4</accession>
<feature type="transmembrane region" description="Helical" evidence="2">
    <location>
        <begin position="125"/>
        <end position="143"/>
    </location>
</feature>
<evidence type="ECO:0000313" key="4">
    <source>
        <dbReference type="Proteomes" id="UP000607653"/>
    </source>
</evidence>
<feature type="region of interest" description="Disordered" evidence="1">
    <location>
        <begin position="1"/>
        <end position="29"/>
    </location>
</feature>
<keyword evidence="2" id="KW-1133">Transmembrane helix</keyword>
<proteinExistence type="predicted"/>
<keyword evidence="2" id="KW-0472">Membrane</keyword>
<evidence type="ECO:0000313" key="3">
    <source>
        <dbReference type="EMBL" id="DAD47617.1"/>
    </source>
</evidence>
<protein>
    <submittedName>
        <fullName evidence="3">Uncharacterized protein</fullName>
    </submittedName>
</protein>
<keyword evidence="4" id="KW-1185">Reference proteome</keyword>
<evidence type="ECO:0000256" key="2">
    <source>
        <dbReference type="SAM" id="Phobius"/>
    </source>
</evidence>
<evidence type="ECO:0000256" key="1">
    <source>
        <dbReference type="SAM" id="MobiDB-lite"/>
    </source>
</evidence>
<dbReference type="PANTHER" id="PTHR34115">
    <property type="entry name" value="PROTEIN, PUTATIVE-RELATED"/>
    <property type="match status" value="1"/>
</dbReference>
<sequence>MPVILQRGHGRRHRRPHPRANRPAQARNHQWKSEAIFGHALSTIVGLIASTHQARGQDPFETHPVAITVSVLALLLCFCSSIAAPSIPRLSIKTVVCTLARTSVFFGAFALALLGSVSLRSKLGGLAYFFCGFPLLLLMVKTFRWLLKWAYRATVGAILKALSALGSLTHTEPIVVDNNPIELPV</sequence>
<dbReference type="EMBL" id="DUZY01000008">
    <property type="protein sequence ID" value="DAD47617.1"/>
    <property type="molecule type" value="Genomic_DNA"/>
</dbReference>
<organism evidence="3 4">
    <name type="scientific">Nelumbo nucifera</name>
    <name type="common">Sacred lotus</name>
    <dbReference type="NCBI Taxonomy" id="4432"/>
    <lineage>
        <taxon>Eukaryota</taxon>
        <taxon>Viridiplantae</taxon>
        <taxon>Streptophyta</taxon>
        <taxon>Embryophyta</taxon>
        <taxon>Tracheophyta</taxon>
        <taxon>Spermatophyta</taxon>
        <taxon>Magnoliopsida</taxon>
        <taxon>Proteales</taxon>
        <taxon>Nelumbonaceae</taxon>
        <taxon>Nelumbo</taxon>
    </lineage>
</organism>
<feature type="compositionally biased region" description="Basic residues" evidence="1">
    <location>
        <begin position="8"/>
        <end position="20"/>
    </location>
</feature>
<keyword evidence="2" id="KW-0812">Transmembrane</keyword>
<name>A0A822ZRW4_NELNU</name>
<feature type="transmembrane region" description="Helical" evidence="2">
    <location>
        <begin position="99"/>
        <end position="119"/>
    </location>
</feature>